<name>A0A0N5ALN8_9BILA</name>
<dbReference type="InterPro" id="IPR036116">
    <property type="entry name" value="FN3_sf"/>
</dbReference>
<dbReference type="PROSITE" id="PS50853">
    <property type="entry name" value="FN3"/>
    <property type="match status" value="7"/>
</dbReference>
<evidence type="ECO:0000313" key="6">
    <source>
        <dbReference type="Proteomes" id="UP000046393"/>
    </source>
</evidence>
<dbReference type="InterPro" id="IPR003961">
    <property type="entry name" value="FN3_dom"/>
</dbReference>
<dbReference type="SMART" id="SM00408">
    <property type="entry name" value="IGc2"/>
    <property type="match status" value="5"/>
</dbReference>
<dbReference type="InterPro" id="IPR013098">
    <property type="entry name" value="Ig_I-set"/>
</dbReference>
<keyword evidence="1" id="KW-0677">Repeat</keyword>
<feature type="domain" description="Fibronectin type-III" evidence="5">
    <location>
        <begin position="1195"/>
        <end position="1284"/>
    </location>
</feature>
<feature type="coiled-coil region" evidence="3">
    <location>
        <begin position="14"/>
        <end position="44"/>
    </location>
</feature>
<dbReference type="Pfam" id="PF13927">
    <property type="entry name" value="Ig_3"/>
    <property type="match status" value="1"/>
</dbReference>
<dbReference type="STRING" id="451379.A0A0N5ALN8"/>
<dbReference type="PANTHER" id="PTHR13817:SF151">
    <property type="entry name" value="TITIN"/>
    <property type="match status" value="1"/>
</dbReference>
<feature type="domain" description="Ig-like" evidence="4">
    <location>
        <begin position="124"/>
        <end position="212"/>
    </location>
</feature>
<evidence type="ECO:0000313" key="7">
    <source>
        <dbReference type="WBParaSite" id="SMUV_0000546301-mRNA-1"/>
    </source>
</evidence>
<sequence length="1893" mass="211116">VATEVESTVSEQLKTSLRDKGKKLKKKLQKIQKLKKEVVEVEEEQAVSFNAESGEIVVSSAQVCVVEAECFDAGVAPFIASDVLENAFCFDEVEEFDGAVPVSFGTGRLSDSVGELRATVGKRPRVLREGFAVRPPVTVEGFRGDVIVVECEVYNESETVRWMLDGKPCDSDDRCTAIENGYLRYLELRDVVPSDTNKVICAVLKTDSADTTLLIEDVETEIVDKLPWKLTGLLDESVELVVELSRPADNVKWYFNNNEIMESDRIQVCSTGSTCSLRILNPTYDDAGRYSVVADGAESSTVVDIQGKPILKDEEIVKFIDVECHENLIINLPFSASPEPSVSCFFNGKLVTEKAKIQMNVFGNVAQFCKRKVEKCDSGEYTLKISNEFGENTCTFEVKVRDAPKAPADFVVSEINANTVVLKWSKPNDDGGSPITGYVVEKKEINRRTFHRAAQVSESTDTLTVEGLESDKTYSFRIAAINKFGTGEYIDIPEVTTISKFSKPVVEKAPHLEVTEEGCLLTWDKVEKCGGSPIYNYDVYMKINDEGWTKINQELVFSEQYKVTNLTPDATYVFKVEATNEAGLTSDSNVVSESLTISAPLVKPVPKLNIPRITITGPDSVSVDWDEPEVDFENVVSYTVQFKSETSPYWSKVDGDEPPITIQNLKDGVSYIFKIAAVGSNGVGDFSEETQPVKIITESKPEITKGIRKTIVPRKRELRLECHAKGEPAPQYIWYRNDEEIIPDENIEVKEFDFSMICFTILTDGYASILSIPKTTANDEGIYCCKVQNRLGFEETKAEVIISEVRGHFVQSFAPFTEIAEGSDYRFVCEVSDEDTEVKWTKNGVVIEESNRCKIEKDHLTRALTLSNVSTADSAEYACVTIDGRSKMEGELFVIEEEPRILQGPFDQTILDYGTSVTLECKLTKPAKNVRWFKNDKEIWHQEQKFLVCFEDCTSVLKIISFGPSDVGQYYAYISETEKSVKAFINLKIPPHLSVELDNNEGLTVKAGNDINCQFKFVGYPTPKLRFLLNKKEVEKFRSRINIDEENGSICIKKSRKEDKGVLRIEATNENGEDSREINIKVIDVPLAPTHLISSDVTECSTTLEWRRPESDNGCPLTLYVIERRMADTTRWRHVKTVEPNCTQTTIEDLIPDQLYAFRIIAFNEVGESPASKTCEVTTLFAAIEPAENEVELKRPNPPIFVFGENGIVNISWDEVTNADSYVIEKSATNDLEWTTICETNQLVCVDSELKKGDEVVYRVTARNGDVSSLPSSDSVVVRITSTDDDSGALQTDAEEGENRDSEVFESVTQEETSITASLEIFSKNGTKEQAEFEEKVQLMKTAKNIKKKTSNKKKRTSAAGAELDSTIEKNLSKLRITAKDTTPCFECGKDEQLKVNIESSFDKCFWTKDGNTIEDENVLTTANCSVLKLINVSELTKGKYICTALNSASKSVVEFDVTVFEKPSIEFEENSIDVRDSEPVKIYAFLRGIPKPEIFWEKDGVKLVPKENVVISKKDDVASLIIKKSDSNDSGIYTLRAENTAGKCESDIKVIIKGVPSIPSGPLEVNNVTSNSCMLSWNAPSSDGNSKLLGYCIEKREAKKSSWAFIARTSQTTAEITGMIPGSVYYFRVSAENAFGCGANLETKDAVKFKKPDTSSLILSKPTAKKIDEDSITVEWKCSTNQQLKYNIEIKQSDSKNAWTLVNKKPTSKNCVTAKSLKQGVGYMFRVHAVSEDGPKQISEVSDVFKCLVKEAADHIEVSNYSSVSEPSKLAFINAPDNVIGIEDKKVKIIAEFVGKLPVEAKWFRNSKEIFSGKRQWIETTENSTKLTIGEMHEDDEGEMKVVLSNAAETVDHKFALIFKSPATIAKPERYSAAELYNRGENVKLRLTFAGK</sequence>
<evidence type="ECO:0000256" key="3">
    <source>
        <dbReference type="SAM" id="Coils"/>
    </source>
</evidence>
<dbReference type="InterPro" id="IPR036179">
    <property type="entry name" value="Ig-like_dom_sf"/>
</dbReference>
<protein>
    <submittedName>
        <fullName evidence="7">Immunoglobulin domain protein</fullName>
    </submittedName>
</protein>
<reference evidence="7" key="1">
    <citation type="submission" date="2016-04" db="UniProtKB">
        <authorList>
            <consortium name="WormBaseParasite"/>
        </authorList>
    </citation>
    <scope>IDENTIFICATION</scope>
</reference>
<dbReference type="CDD" id="cd00063">
    <property type="entry name" value="FN3"/>
    <property type="match status" value="7"/>
</dbReference>
<dbReference type="PROSITE" id="PS50835">
    <property type="entry name" value="IG_LIKE"/>
    <property type="match status" value="6"/>
</dbReference>
<dbReference type="SUPFAM" id="SSF49265">
    <property type="entry name" value="Fibronectin type III"/>
    <property type="match status" value="4"/>
</dbReference>
<feature type="domain" description="Ig-like" evidence="4">
    <location>
        <begin position="1407"/>
        <end position="1459"/>
    </location>
</feature>
<feature type="domain" description="Fibronectin type-III" evidence="5">
    <location>
        <begin position="1088"/>
        <end position="1182"/>
    </location>
</feature>
<evidence type="ECO:0000259" key="5">
    <source>
        <dbReference type="PROSITE" id="PS50853"/>
    </source>
</evidence>
<feature type="domain" description="Fibronectin type-III" evidence="5">
    <location>
        <begin position="406"/>
        <end position="500"/>
    </location>
</feature>
<feature type="domain" description="Ig-like" evidence="4">
    <location>
        <begin position="1464"/>
        <end position="1552"/>
    </location>
</feature>
<dbReference type="GO" id="GO:0030017">
    <property type="term" value="C:sarcomere"/>
    <property type="evidence" value="ECO:0007669"/>
    <property type="project" value="UniProtKB-ARBA"/>
</dbReference>
<organism evidence="6 7">
    <name type="scientific">Syphacia muris</name>
    <dbReference type="NCBI Taxonomy" id="451379"/>
    <lineage>
        <taxon>Eukaryota</taxon>
        <taxon>Metazoa</taxon>
        <taxon>Ecdysozoa</taxon>
        <taxon>Nematoda</taxon>
        <taxon>Chromadorea</taxon>
        <taxon>Rhabditida</taxon>
        <taxon>Spirurina</taxon>
        <taxon>Oxyuridomorpha</taxon>
        <taxon>Oxyuroidea</taxon>
        <taxon>Oxyuridae</taxon>
        <taxon>Syphacia</taxon>
    </lineage>
</organism>
<dbReference type="SMART" id="SM00409">
    <property type="entry name" value="IG"/>
    <property type="match status" value="8"/>
</dbReference>
<feature type="domain" description="Ig-like" evidence="4">
    <location>
        <begin position="701"/>
        <end position="803"/>
    </location>
</feature>
<dbReference type="FunFam" id="2.60.40.10:FF:000031">
    <property type="entry name" value="Myosin-binding protein C, slow type"/>
    <property type="match status" value="2"/>
</dbReference>
<evidence type="ECO:0000259" key="4">
    <source>
        <dbReference type="PROSITE" id="PS50835"/>
    </source>
</evidence>
<feature type="domain" description="Fibronectin type-III" evidence="5">
    <location>
        <begin position="1659"/>
        <end position="1753"/>
    </location>
</feature>
<dbReference type="InterPro" id="IPR007110">
    <property type="entry name" value="Ig-like_dom"/>
</dbReference>
<feature type="domain" description="Fibronectin type-III" evidence="5">
    <location>
        <begin position="505"/>
        <end position="602"/>
    </location>
</feature>
<dbReference type="FunFam" id="2.60.40.10:FF:000056">
    <property type="entry name" value="twitchin isoform X4"/>
    <property type="match status" value="1"/>
</dbReference>
<dbReference type="InterPro" id="IPR003598">
    <property type="entry name" value="Ig_sub2"/>
</dbReference>
<dbReference type="Gene3D" id="2.60.40.10">
    <property type="entry name" value="Immunoglobulins"/>
    <property type="match status" value="17"/>
</dbReference>
<dbReference type="InterPro" id="IPR013783">
    <property type="entry name" value="Ig-like_fold"/>
</dbReference>
<feature type="domain" description="Ig-like" evidence="4">
    <location>
        <begin position="811"/>
        <end position="895"/>
    </location>
</feature>
<keyword evidence="2" id="KW-0393">Immunoglobulin domain</keyword>
<proteinExistence type="predicted"/>
<accession>A0A0N5ALN8</accession>
<dbReference type="InterPro" id="IPR050964">
    <property type="entry name" value="Striated_Muscle_Regulatory"/>
</dbReference>
<dbReference type="Pfam" id="PF00041">
    <property type="entry name" value="fn3"/>
    <property type="match status" value="6"/>
</dbReference>
<dbReference type="InterPro" id="IPR003599">
    <property type="entry name" value="Ig_sub"/>
</dbReference>
<dbReference type="WBParaSite" id="SMUV_0000546301-mRNA-1">
    <property type="protein sequence ID" value="SMUV_0000546301-mRNA-1"/>
    <property type="gene ID" value="SMUV_0000546301"/>
</dbReference>
<dbReference type="SUPFAM" id="SSF48726">
    <property type="entry name" value="Immunoglobulin"/>
    <property type="match status" value="10"/>
</dbReference>
<evidence type="ECO:0000256" key="2">
    <source>
        <dbReference type="ARBA" id="ARBA00023319"/>
    </source>
</evidence>
<dbReference type="SMART" id="SM00060">
    <property type="entry name" value="FN3"/>
    <property type="match status" value="7"/>
</dbReference>
<feature type="domain" description="Ig-like" evidence="4">
    <location>
        <begin position="899"/>
        <end position="982"/>
    </location>
</feature>
<feature type="domain" description="Fibronectin type-III" evidence="5">
    <location>
        <begin position="606"/>
        <end position="700"/>
    </location>
</feature>
<dbReference type="Pfam" id="PF07679">
    <property type="entry name" value="I-set"/>
    <property type="match status" value="7"/>
</dbReference>
<dbReference type="PANTHER" id="PTHR13817">
    <property type="entry name" value="TITIN"/>
    <property type="match status" value="1"/>
</dbReference>
<keyword evidence="3" id="KW-0175">Coiled coil</keyword>
<dbReference type="PRINTS" id="PR00014">
    <property type="entry name" value="FNTYPEIII"/>
</dbReference>
<keyword evidence="6" id="KW-1185">Reference proteome</keyword>
<dbReference type="Proteomes" id="UP000046393">
    <property type="component" value="Unplaced"/>
</dbReference>
<feature type="domain" description="Fibronectin type-III" evidence="5">
    <location>
        <begin position="1560"/>
        <end position="1653"/>
    </location>
</feature>
<evidence type="ECO:0000256" key="1">
    <source>
        <dbReference type="ARBA" id="ARBA00022737"/>
    </source>
</evidence>
<dbReference type="CDD" id="cd00096">
    <property type="entry name" value="Ig"/>
    <property type="match status" value="1"/>
</dbReference>